<accession>A0A0F6R7L0</accession>
<evidence type="ECO:0000313" key="2">
    <source>
        <dbReference type="Proteomes" id="UP000033804"/>
    </source>
</evidence>
<keyword evidence="2" id="KW-1185">Reference proteome</keyword>
<name>A0A0F6R7L0_9CAUD</name>
<dbReference type="RefSeq" id="YP_009189522.1">
    <property type="nucleotide sequence ID" value="NC_028676.1"/>
</dbReference>
<gene>
    <name evidence="1" type="ORF">Sm_phiM9_140</name>
</gene>
<reference evidence="1 2" key="1">
    <citation type="journal article" date="2015" name="J. Virol.">
        <title>Sinorhizobium meliloti Phage ?M9 Defines a New Group of T4 Superfamily Phages with Unusual Genomic Features but a Common T=16 Capsid.</title>
        <authorList>
            <person name="Johnson M.C."/>
            <person name="Tatum K.B."/>
            <person name="Lynn J.S."/>
            <person name="Brewer T.E."/>
            <person name="Lu S."/>
            <person name="Washburn B.K."/>
            <person name="Stroupe M.E."/>
            <person name="Jones K.M."/>
        </authorList>
    </citation>
    <scope>NUCLEOTIDE SEQUENCE [LARGE SCALE GENOMIC DNA]</scope>
</reference>
<dbReference type="KEGG" id="vg:26517820"/>
<dbReference type="EMBL" id="KP881232">
    <property type="protein sequence ID" value="AKE44768.1"/>
    <property type="molecule type" value="Genomic_DNA"/>
</dbReference>
<proteinExistence type="predicted"/>
<sequence length="63" mass="7332">MDIKIKAKAKVKKPTSATEEWLIDYVDVVSFITFGEFTYAVCVYKGTFYEFKLNELQNVEVRS</sequence>
<dbReference type="GeneID" id="26517820"/>
<reference evidence="2" key="2">
    <citation type="submission" date="2015-03" db="EMBL/GenBank/DDBJ databases">
        <title>The genome and structure of Sinorhizobium meliloti phage phiM9.</title>
        <authorList>
            <person name="Johnson M.C."/>
            <person name="Tatum K.B."/>
            <person name="Lynn J.S."/>
            <person name="Brewer T.E."/>
            <person name="Washburn B.K."/>
            <person name="Stroupe M.E."/>
            <person name="Jones K.M."/>
        </authorList>
    </citation>
    <scope>NUCLEOTIDE SEQUENCE [LARGE SCALE GENOMIC DNA]</scope>
</reference>
<dbReference type="Proteomes" id="UP000033804">
    <property type="component" value="Segment"/>
</dbReference>
<evidence type="ECO:0000313" key="1">
    <source>
        <dbReference type="EMBL" id="AKE44768.1"/>
    </source>
</evidence>
<organism evidence="1 2">
    <name type="scientific">Sinorhizobium phage phiM9</name>
    <dbReference type="NCBI Taxonomy" id="1636182"/>
    <lineage>
        <taxon>Viruses</taxon>
        <taxon>Duplodnaviria</taxon>
        <taxon>Heunggongvirae</taxon>
        <taxon>Uroviricota</taxon>
        <taxon>Caudoviricetes</taxon>
        <taxon>Pootjesviridae</taxon>
        <taxon>Emnonavirus</taxon>
        <taxon>Emnonavirus phiM9</taxon>
    </lineage>
</organism>
<protein>
    <submittedName>
        <fullName evidence="1">Uncharacterized protein</fullName>
    </submittedName>
</protein>